<dbReference type="InterPro" id="IPR009829">
    <property type="entry name" value="SKA1"/>
</dbReference>
<dbReference type="EMBL" id="KZ345204">
    <property type="protein sequence ID" value="PIO74908.1"/>
    <property type="molecule type" value="Genomic_DNA"/>
</dbReference>
<dbReference type="GO" id="GO:0007059">
    <property type="term" value="P:chromosome segregation"/>
    <property type="evidence" value="ECO:0007669"/>
    <property type="project" value="InterPro"/>
</dbReference>
<keyword evidence="5" id="KW-1185">Reference proteome</keyword>
<dbReference type="InterPro" id="IPR042031">
    <property type="entry name" value="SKA1_MBD_sf"/>
</dbReference>
<dbReference type="GO" id="GO:0000278">
    <property type="term" value="P:mitotic cell cycle"/>
    <property type="evidence" value="ECO:0007669"/>
    <property type="project" value="TreeGrafter"/>
</dbReference>
<dbReference type="Pfam" id="PF07160">
    <property type="entry name" value="SKA1"/>
    <property type="match status" value="2"/>
</dbReference>
<accession>A0A2G9UXC0</accession>
<dbReference type="GO" id="GO:0051301">
    <property type="term" value="P:cell division"/>
    <property type="evidence" value="ECO:0007669"/>
    <property type="project" value="InterPro"/>
</dbReference>
<reference evidence="4 5" key="1">
    <citation type="submission" date="2015-09" db="EMBL/GenBank/DDBJ databases">
        <title>Draft genome of the parasitic nematode Teladorsagia circumcincta isolate WARC Sus (inbred).</title>
        <authorList>
            <person name="Mitreva M."/>
        </authorList>
    </citation>
    <scope>NUCLEOTIDE SEQUENCE [LARGE SCALE GENOMIC DNA]</scope>
    <source>
        <strain evidence="4 5">S</strain>
    </source>
</reference>
<dbReference type="GO" id="GO:0031110">
    <property type="term" value="P:regulation of microtubule polymerization or depolymerization"/>
    <property type="evidence" value="ECO:0007669"/>
    <property type="project" value="TreeGrafter"/>
</dbReference>
<comment type="similarity">
    <text evidence="1">Belongs to the SKA1 family.</text>
</comment>
<proteinExistence type="inferred from homology"/>
<dbReference type="PANTHER" id="PTHR28573:SF1">
    <property type="entry name" value="SPINDLE AND KINETOCHORE-ASSOCIATED PROTEIN 1"/>
    <property type="match status" value="1"/>
</dbReference>
<dbReference type="Proteomes" id="UP000230423">
    <property type="component" value="Unassembled WGS sequence"/>
</dbReference>
<dbReference type="Gene3D" id="1.10.10.1890">
    <property type="entry name" value="Ska1 microtubule binding domain-like"/>
    <property type="match status" value="2"/>
</dbReference>
<dbReference type="AlphaFoldDB" id="A0A2G9UXC0"/>
<dbReference type="GO" id="GO:0000940">
    <property type="term" value="C:outer kinetochore"/>
    <property type="evidence" value="ECO:0007669"/>
    <property type="project" value="TreeGrafter"/>
</dbReference>
<evidence type="ECO:0000313" key="4">
    <source>
        <dbReference type="EMBL" id="PIO74908.1"/>
    </source>
</evidence>
<evidence type="ECO:0000256" key="3">
    <source>
        <dbReference type="ARBA" id="ARBA00047202"/>
    </source>
</evidence>
<evidence type="ECO:0000313" key="5">
    <source>
        <dbReference type="Proteomes" id="UP000230423"/>
    </source>
</evidence>
<protein>
    <recommendedName>
        <fullName evidence="2">SKA complex subunit 1</fullName>
    </recommendedName>
    <alternativeName>
        <fullName evidence="3">Spindle and kinetochore-associated protein 1</fullName>
    </alternativeName>
</protein>
<evidence type="ECO:0000256" key="2">
    <source>
        <dbReference type="ARBA" id="ARBA00047182"/>
    </source>
</evidence>
<dbReference type="GO" id="GO:0072686">
    <property type="term" value="C:mitotic spindle"/>
    <property type="evidence" value="ECO:0007669"/>
    <property type="project" value="TreeGrafter"/>
</dbReference>
<sequence length="416" mass="47894">MASYIKLPVGEEHIEPILDRKNQIVNKVEAILPTAKIEKVTRRFNEKLEEIRQIFRDCSLLNTELREMSPLEHVFLGIGDVARDADVSVSYARSTTKDLAVQERPQTSEVSATTAESTAAKCTTQSSASAEVIPGNAIIPPVTPEEFEIIPKYMRGRMTISELNDIVGKLDEFLSMKRNLLNAPFKKLPMKDKDQVCKWKEQEPAPIVGQLFCQEADVKPLMKDRSRALFRTALPCLRHVRRIKEEPAPIVGQLFCQEADVKPLMKDRSRALFRTALPCLRHVRRIKEVRHRGQVYLLPVDWEPTWVYEQDMDAALLDDYHMTVEVLGPLYTPENLQKTCIKEMDLVIKRQSKREQQSNDEVILDLMPYEQVKKLYPEELFAYMESTFSLPDEMCTAFEKDDGPKKVSRRKKKSTK</sequence>
<name>A0A2G9UXC0_TELCI</name>
<dbReference type="PANTHER" id="PTHR28573">
    <property type="entry name" value="SPINDLE AND KINETOCHORE-ASSOCIATED PROTEIN 1"/>
    <property type="match status" value="1"/>
</dbReference>
<gene>
    <name evidence="4" type="ORF">TELCIR_03072</name>
</gene>
<dbReference type="OrthoDB" id="5962at2759"/>
<dbReference type="GO" id="GO:0008017">
    <property type="term" value="F:microtubule binding"/>
    <property type="evidence" value="ECO:0007669"/>
    <property type="project" value="InterPro"/>
</dbReference>
<evidence type="ECO:0000256" key="1">
    <source>
        <dbReference type="ARBA" id="ARBA00006836"/>
    </source>
</evidence>
<organism evidence="4 5">
    <name type="scientific">Teladorsagia circumcincta</name>
    <name type="common">Brown stomach worm</name>
    <name type="synonym">Ostertagia circumcincta</name>
    <dbReference type="NCBI Taxonomy" id="45464"/>
    <lineage>
        <taxon>Eukaryota</taxon>
        <taxon>Metazoa</taxon>
        <taxon>Ecdysozoa</taxon>
        <taxon>Nematoda</taxon>
        <taxon>Chromadorea</taxon>
        <taxon>Rhabditida</taxon>
        <taxon>Rhabditina</taxon>
        <taxon>Rhabditomorpha</taxon>
        <taxon>Strongyloidea</taxon>
        <taxon>Trichostrongylidae</taxon>
        <taxon>Teladorsagia</taxon>
    </lineage>
</organism>
<dbReference type="GO" id="GO:0005876">
    <property type="term" value="C:spindle microtubule"/>
    <property type="evidence" value="ECO:0007669"/>
    <property type="project" value="TreeGrafter"/>
</dbReference>